<dbReference type="Pfam" id="PF05433">
    <property type="entry name" value="Rick_17kDa_Anti"/>
    <property type="match status" value="1"/>
</dbReference>
<keyword evidence="2" id="KW-0472">Membrane</keyword>
<feature type="domain" description="Glycine zipper 2TM" evidence="5">
    <location>
        <begin position="79"/>
        <end position="119"/>
    </location>
</feature>
<feature type="compositionally biased region" description="Low complexity" evidence="3">
    <location>
        <begin position="32"/>
        <end position="53"/>
    </location>
</feature>
<feature type="signal peptide" evidence="4">
    <location>
        <begin position="1"/>
        <end position="31"/>
    </location>
</feature>
<evidence type="ECO:0000313" key="7">
    <source>
        <dbReference type="Proteomes" id="UP001352263"/>
    </source>
</evidence>
<name>A0ABU6J7Q6_9BURK</name>
<reference evidence="6 7" key="1">
    <citation type="submission" date="2023-10" db="EMBL/GenBank/DDBJ databases">
        <title>Noviherbaspirillum sp. CPCC 100848 genome assembly.</title>
        <authorList>
            <person name="Li X.Y."/>
            <person name="Fang X.M."/>
        </authorList>
    </citation>
    <scope>NUCLEOTIDE SEQUENCE [LARGE SCALE GENOMIC DNA]</scope>
    <source>
        <strain evidence="6 7">CPCC 100848</strain>
    </source>
</reference>
<feature type="chain" id="PRO_5046394233" evidence="4">
    <location>
        <begin position="32"/>
        <end position="172"/>
    </location>
</feature>
<evidence type="ECO:0000256" key="1">
    <source>
        <dbReference type="ARBA" id="ARBA00004370"/>
    </source>
</evidence>
<evidence type="ECO:0000256" key="4">
    <source>
        <dbReference type="SAM" id="SignalP"/>
    </source>
</evidence>
<keyword evidence="4" id="KW-0732">Signal</keyword>
<feature type="region of interest" description="Disordered" evidence="3">
    <location>
        <begin position="28"/>
        <end position="53"/>
    </location>
</feature>
<comment type="caution">
    <text evidence="6">The sequence shown here is derived from an EMBL/GenBank/DDBJ whole genome shotgun (WGS) entry which is preliminary data.</text>
</comment>
<protein>
    <submittedName>
        <fullName evidence="6">Glycine zipper 2TM domain-containing protein</fullName>
    </submittedName>
</protein>
<dbReference type="PANTHER" id="PTHR35603:SF2">
    <property type="entry name" value="OUTER MEMBRANE LIPOPROTEIN"/>
    <property type="match status" value="1"/>
</dbReference>
<dbReference type="RefSeq" id="WP_326506264.1">
    <property type="nucleotide sequence ID" value="NZ_JAWIIV010000007.1"/>
</dbReference>
<gene>
    <name evidence="6" type="ORF">RY831_10330</name>
</gene>
<evidence type="ECO:0000313" key="6">
    <source>
        <dbReference type="EMBL" id="MEC4719548.1"/>
    </source>
</evidence>
<keyword evidence="7" id="KW-1185">Reference proteome</keyword>
<dbReference type="PROSITE" id="PS51257">
    <property type="entry name" value="PROKAR_LIPOPROTEIN"/>
    <property type="match status" value="1"/>
</dbReference>
<dbReference type="InterPro" id="IPR008816">
    <property type="entry name" value="Gly_zipper_2TM_dom"/>
</dbReference>
<dbReference type="Proteomes" id="UP001352263">
    <property type="component" value="Unassembled WGS sequence"/>
</dbReference>
<sequence>MLNNKIKFAKPVAAGFAALMLAACGSSPNTASTSSYPITTTSSSIPVTSTTSSTTGYGVVQAIDVVPGQAASGGMSPGVGTVAGAVVGGVLGNQVGSGSGRTAATVAGAAGGALAGRAMTRNSSGGGTGDTYRVAVRMDNGSVQTLVQDVQPGVQVGERVRLENGVIVERFR</sequence>
<accession>A0ABU6J7Q6</accession>
<organism evidence="6 7">
    <name type="scientific">Noviherbaspirillum album</name>
    <dbReference type="NCBI Taxonomy" id="3080276"/>
    <lineage>
        <taxon>Bacteria</taxon>
        <taxon>Pseudomonadati</taxon>
        <taxon>Pseudomonadota</taxon>
        <taxon>Betaproteobacteria</taxon>
        <taxon>Burkholderiales</taxon>
        <taxon>Oxalobacteraceae</taxon>
        <taxon>Noviherbaspirillum</taxon>
    </lineage>
</organism>
<comment type="subcellular location">
    <subcellularLocation>
        <location evidence="1">Membrane</location>
    </subcellularLocation>
</comment>
<proteinExistence type="predicted"/>
<dbReference type="EMBL" id="JAWIIV010000007">
    <property type="protein sequence ID" value="MEC4719548.1"/>
    <property type="molecule type" value="Genomic_DNA"/>
</dbReference>
<evidence type="ECO:0000256" key="3">
    <source>
        <dbReference type="SAM" id="MobiDB-lite"/>
    </source>
</evidence>
<dbReference type="InterPro" id="IPR051407">
    <property type="entry name" value="Bact_OM_lipoprot/Surf_antigen"/>
</dbReference>
<dbReference type="PANTHER" id="PTHR35603">
    <property type="match status" value="1"/>
</dbReference>
<evidence type="ECO:0000259" key="5">
    <source>
        <dbReference type="Pfam" id="PF05433"/>
    </source>
</evidence>
<evidence type="ECO:0000256" key="2">
    <source>
        <dbReference type="ARBA" id="ARBA00023136"/>
    </source>
</evidence>